<accession>A0A841IJN0</accession>
<reference evidence="2 3" key="1">
    <citation type="submission" date="2020-08" db="EMBL/GenBank/DDBJ databases">
        <title>Genomic Encyclopedia of Type Strains, Phase III (KMG-III): the genomes of soil and plant-associated and newly described type strains.</title>
        <authorList>
            <person name="Whitman W."/>
        </authorList>
    </citation>
    <scope>NUCLEOTIDE SEQUENCE [LARGE SCALE GENOMIC DNA]</scope>
    <source>
        <strain evidence="2 3">CECT 8712</strain>
    </source>
</reference>
<keyword evidence="3" id="KW-1185">Reference proteome</keyword>
<dbReference type="AlphaFoldDB" id="A0A841IJN0"/>
<dbReference type="PANTHER" id="PTHR38441:SF1">
    <property type="entry name" value="MEMBRANE PROTEIN"/>
    <property type="match status" value="1"/>
</dbReference>
<proteinExistence type="predicted"/>
<sequence length="128" mass="13978">MATDRSTKDSPPSGGGENGQEVVPAFVAMHDDPRFQLLKRKLFRFVLPASITFLAWYLLYVLMSAFGRDVMGVVLFGSVNVALVFGILQFASTFGIAVLYTMYARKNLDPLAAELRGEIEGGRKGAAE</sequence>
<dbReference type="EMBL" id="JACHJO010000001">
    <property type="protein sequence ID" value="MBB6118144.1"/>
    <property type="molecule type" value="Genomic_DNA"/>
</dbReference>
<evidence type="ECO:0000313" key="2">
    <source>
        <dbReference type="EMBL" id="MBB6118144.1"/>
    </source>
</evidence>
<dbReference type="InterPro" id="IPR007436">
    <property type="entry name" value="DUF485"/>
</dbReference>
<gene>
    <name evidence="2" type="ORF">FHS13_000072</name>
</gene>
<dbReference type="Pfam" id="PF04341">
    <property type="entry name" value="DUF485"/>
    <property type="match status" value="1"/>
</dbReference>
<evidence type="ECO:0000313" key="3">
    <source>
        <dbReference type="Proteomes" id="UP000536604"/>
    </source>
</evidence>
<keyword evidence="1" id="KW-0812">Transmembrane</keyword>
<dbReference type="RefSeq" id="WP_184285620.1">
    <property type="nucleotide sequence ID" value="NZ_JACHJO010000001.1"/>
</dbReference>
<name>A0A841IJN0_9ACTN</name>
<comment type="caution">
    <text evidence="2">The sequence shown here is derived from an EMBL/GenBank/DDBJ whole genome shotgun (WGS) entry which is preliminary data.</text>
</comment>
<protein>
    <submittedName>
        <fullName evidence="2">Uncharacterized membrane protein (DUF485 family)</fullName>
    </submittedName>
</protein>
<keyword evidence="1" id="KW-0472">Membrane</keyword>
<keyword evidence="1" id="KW-1133">Transmembrane helix</keyword>
<feature type="transmembrane region" description="Helical" evidence="1">
    <location>
        <begin position="75"/>
        <end position="100"/>
    </location>
</feature>
<organism evidence="2 3">
    <name type="scientific">Nocardiopsis algeriensis</name>
    <dbReference type="NCBI Taxonomy" id="1478215"/>
    <lineage>
        <taxon>Bacteria</taxon>
        <taxon>Bacillati</taxon>
        <taxon>Actinomycetota</taxon>
        <taxon>Actinomycetes</taxon>
        <taxon>Streptosporangiales</taxon>
        <taxon>Nocardiopsidaceae</taxon>
        <taxon>Nocardiopsis</taxon>
    </lineage>
</organism>
<evidence type="ECO:0000256" key="1">
    <source>
        <dbReference type="SAM" id="Phobius"/>
    </source>
</evidence>
<dbReference type="Proteomes" id="UP000536604">
    <property type="component" value="Unassembled WGS sequence"/>
</dbReference>
<dbReference type="PANTHER" id="PTHR38441">
    <property type="entry name" value="INTEGRAL MEMBRANE PROTEIN-RELATED"/>
    <property type="match status" value="1"/>
</dbReference>
<feature type="transmembrane region" description="Helical" evidence="1">
    <location>
        <begin position="42"/>
        <end position="63"/>
    </location>
</feature>